<dbReference type="STRING" id="551459.SAMN05421796_10771"/>
<feature type="domain" description="HTH cro/C1-type" evidence="2">
    <location>
        <begin position="10"/>
        <end position="64"/>
    </location>
</feature>
<dbReference type="CDD" id="cd00093">
    <property type="entry name" value="HTH_XRE"/>
    <property type="match status" value="1"/>
</dbReference>
<evidence type="ECO:0000256" key="1">
    <source>
        <dbReference type="ARBA" id="ARBA00023125"/>
    </source>
</evidence>
<organism evidence="4 5">
    <name type="scientific">Chryseobacterium piscicola</name>
    <dbReference type="NCBI Taxonomy" id="551459"/>
    <lineage>
        <taxon>Bacteria</taxon>
        <taxon>Pseudomonadati</taxon>
        <taxon>Bacteroidota</taxon>
        <taxon>Flavobacteriia</taxon>
        <taxon>Flavobacteriales</taxon>
        <taxon>Weeksellaceae</taxon>
        <taxon>Chryseobacterium group</taxon>
        <taxon>Chryseobacterium</taxon>
    </lineage>
</organism>
<evidence type="ECO:0000313" key="5">
    <source>
        <dbReference type="Proteomes" id="UP000186246"/>
    </source>
</evidence>
<keyword evidence="6" id="KW-1185">Reference proteome</keyword>
<dbReference type="Pfam" id="PF01381">
    <property type="entry name" value="HTH_3"/>
    <property type="match status" value="1"/>
</dbReference>
<dbReference type="SMART" id="SM00530">
    <property type="entry name" value="HTH_XRE"/>
    <property type="match status" value="1"/>
</dbReference>
<keyword evidence="1" id="KW-0238">DNA-binding</keyword>
<evidence type="ECO:0000313" key="6">
    <source>
        <dbReference type="Proteomes" id="UP000238314"/>
    </source>
</evidence>
<dbReference type="PANTHER" id="PTHR46558:SF11">
    <property type="entry name" value="HTH-TYPE TRANSCRIPTIONAL REGULATOR XRE"/>
    <property type="match status" value="1"/>
</dbReference>
<dbReference type="AlphaFoldDB" id="A0A1N7N9Y3"/>
<evidence type="ECO:0000313" key="3">
    <source>
        <dbReference type="EMBL" id="PQA92251.1"/>
    </source>
</evidence>
<dbReference type="InterPro" id="IPR010982">
    <property type="entry name" value="Lambda_DNA-bd_dom_sf"/>
</dbReference>
<accession>A0A1N7N9Y3</accession>
<dbReference type="Gene3D" id="1.10.260.40">
    <property type="entry name" value="lambda repressor-like DNA-binding domains"/>
    <property type="match status" value="1"/>
</dbReference>
<protein>
    <submittedName>
        <fullName evidence="4">Helix-turn-helix</fullName>
    </submittedName>
</protein>
<evidence type="ECO:0000313" key="4">
    <source>
        <dbReference type="EMBL" id="SIS95140.1"/>
    </source>
</evidence>
<reference evidence="5" key="2">
    <citation type="submission" date="2017-01" db="EMBL/GenBank/DDBJ databases">
        <authorList>
            <person name="Varghese N."/>
            <person name="Submissions S."/>
        </authorList>
    </citation>
    <scope>NUCLEOTIDE SEQUENCE [LARGE SCALE GENOMIC DNA]</scope>
    <source>
        <strain evidence="5">DSM 21068</strain>
    </source>
</reference>
<dbReference type="InterPro" id="IPR001387">
    <property type="entry name" value="Cro/C1-type_HTH"/>
</dbReference>
<dbReference type="Proteomes" id="UP000238314">
    <property type="component" value="Unassembled WGS sequence"/>
</dbReference>
<evidence type="ECO:0000259" key="2">
    <source>
        <dbReference type="PROSITE" id="PS50943"/>
    </source>
</evidence>
<dbReference type="PANTHER" id="PTHR46558">
    <property type="entry name" value="TRACRIPTIONAL REGULATORY PROTEIN-RELATED-RELATED"/>
    <property type="match status" value="1"/>
</dbReference>
<name>A0A1N7N9Y3_9FLAO</name>
<dbReference type="PROSITE" id="PS50943">
    <property type="entry name" value="HTH_CROC1"/>
    <property type="match status" value="1"/>
</dbReference>
<reference evidence="3 6" key="1">
    <citation type="submission" date="2016-11" db="EMBL/GenBank/DDBJ databases">
        <title>Whole genomes of Flavobacteriaceae.</title>
        <authorList>
            <person name="Stine C."/>
            <person name="Li C."/>
            <person name="Tadesse D."/>
        </authorList>
    </citation>
    <scope>NUCLEOTIDE SEQUENCE [LARGE SCALE GENOMIC DNA]</scope>
    <source>
        <strain evidence="3 6">DSM 21068</strain>
    </source>
</reference>
<proteinExistence type="predicted"/>
<dbReference type="EMBL" id="FTOJ01000007">
    <property type="protein sequence ID" value="SIS95140.1"/>
    <property type="molecule type" value="Genomic_DNA"/>
</dbReference>
<dbReference type="EMBL" id="MUGO01000016">
    <property type="protein sequence ID" value="PQA92251.1"/>
    <property type="molecule type" value="Genomic_DNA"/>
</dbReference>
<gene>
    <name evidence="3" type="ORF">B0A70_11565</name>
    <name evidence="4" type="ORF">SAMN05421796_10771</name>
</gene>
<dbReference type="OrthoDB" id="4762426at2"/>
<sequence>MTNKERGFRLRKFRERKNISQETLAIDLGIPQSKVSKIENGSEKATLEYLEKIKAYFSISCDEMKEFLQEA</sequence>
<reference evidence="4" key="3">
    <citation type="submission" date="2017-01" db="EMBL/GenBank/DDBJ databases">
        <authorList>
            <person name="Mah S.A."/>
            <person name="Swanson W.J."/>
            <person name="Moy G.W."/>
            <person name="Vacquier V.D."/>
        </authorList>
    </citation>
    <scope>NUCLEOTIDE SEQUENCE [LARGE SCALE GENOMIC DNA]</scope>
    <source>
        <strain evidence="4">DSM 21068</strain>
    </source>
</reference>
<dbReference type="GO" id="GO:0003677">
    <property type="term" value="F:DNA binding"/>
    <property type="evidence" value="ECO:0007669"/>
    <property type="project" value="UniProtKB-KW"/>
</dbReference>
<dbReference type="Proteomes" id="UP000186246">
    <property type="component" value="Unassembled WGS sequence"/>
</dbReference>
<dbReference type="RefSeq" id="WP_076452126.1">
    <property type="nucleotide sequence ID" value="NZ_FTOJ01000007.1"/>
</dbReference>
<dbReference type="SUPFAM" id="SSF47413">
    <property type="entry name" value="lambda repressor-like DNA-binding domains"/>
    <property type="match status" value="1"/>
</dbReference>